<evidence type="ECO:0000313" key="2">
    <source>
        <dbReference type="Proteomes" id="UP000309997"/>
    </source>
</evidence>
<sequence>MVEEHQVHSLLVTGNQRDGVDKRVWLIVTVDGSAGHDGEAIAGSAIVPTGSWQQRVVIVSVHVVLSLRKAVPQYFEELNGIADPKKLQCRRMDYHPVDCSAYHQIYILHCRS</sequence>
<protein>
    <submittedName>
        <fullName evidence="1">Uncharacterized protein</fullName>
    </submittedName>
</protein>
<gene>
    <name evidence="1" type="ORF">D5086_014490</name>
</gene>
<evidence type="ECO:0000313" key="1">
    <source>
        <dbReference type="EMBL" id="KAL3583429.1"/>
    </source>
</evidence>
<organism evidence="1 2">
    <name type="scientific">Populus alba</name>
    <name type="common">White poplar</name>
    <dbReference type="NCBI Taxonomy" id="43335"/>
    <lineage>
        <taxon>Eukaryota</taxon>
        <taxon>Viridiplantae</taxon>
        <taxon>Streptophyta</taxon>
        <taxon>Embryophyta</taxon>
        <taxon>Tracheophyta</taxon>
        <taxon>Spermatophyta</taxon>
        <taxon>Magnoliopsida</taxon>
        <taxon>eudicotyledons</taxon>
        <taxon>Gunneridae</taxon>
        <taxon>Pentapetalae</taxon>
        <taxon>rosids</taxon>
        <taxon>fabids</taxon>
        <taxon>Malpighiales</taxon>
        <taxon>Salicaceae</taxon>
        <taxon>Saliceae</taxon>
        <taxon>Populus</taxon>
    </lineage>
</organism>
<reference evidence="1 2" key="1">
    <citation type="journal article" date="2024" name="Plant Biotechnol. J.">
        <title>Genome and CRISPR/Cas9 system of a widespread forest tree (Populus alba) in the world.</title>
        <authorList>
            <person name="Liu Y.J."/>
            <person name="Jiang P.F."/>
            <person name="Han X.M."/>
            <person name="Li X.Y."/>
            <person name="Wang H.M."/>
            <person name="Wang Y.J."/>
            <person name="Wang X.X."/>
            <person name="Zeng Q.Y."/>
        </authorList>
    </citation>
    <scope>NUCLEOTIDE SEQUENCE [LARGE SCALE GENOMIC DNA]</scope>
    <source>
        <strain evidence="2">cv. PAL-ZL1</strain>
    </source>
</reference>
<comment type="caution">
    <text evidence="1">The sequence shown here is derived from an EMBL/GenBank/DDBJ whole genome shotgun (WGS) entry which is preliminary data.</text>
</comment>
<dbReference type="EMBL" id="RCHU02000007">
    <property type="protein sequence ID" value="KAL3583429.1"/>
    <property type="molecule type" value="Genomic_DNA"/>
</dbReference>
<accession>A0ACC4BY58</accession>
<name>A0ACC4BY58_POPAL</name>
<proteinExistence type="predicted"/>
<keyword evidence="2" id="KW-1185">Reference proteome</keyword>
<dbReference type="Proteomes" id="UP000309997">
    <property type="component" value="Unassembled WGS sequence"/>
</dbReference>